<gene>
    <name evidence="2" type="ORF">ADL15_38415</name>
</gene>
<dbReference type="AlphaFoldDB" id="A0A117MN02"/>
<comment type="caution">
    <text evidence="2">The sequence shown here is derived from an EMBL/GenBank/DDBJ whole genome shotgun (WGS) entry which is preliminary data.</text>
</comment>
<evidence type="ECO:0008006" key="4">
    <source>
        <dbReference type="Google" id="ProtNLM"/>
    </source>
</evidence>
<dbReference type="RefSeq" id="WP_067702209.1">
    <property type="nucleotide sequence ID" value="NZ_LLZH01000307.1"/>
</dbReference>
<evidence type="ECO:0000313" key="3">
    <source>
        <dbReference type="Proteomes" id="UP000053244"/>
    </source>
</evidence>
<feature type="region of interest" description="Disordered" evidence="1">
    <location>
        <begin position="1"/>
        <end position="35"/>
    </location>
</feature>
<dbReference type="EMBL" id="LLZH01000307">
    <property type="protein sequence ID" value="KUL26277.1"/>
    <property type="molecule type" value="Genomic_DNA"/>
</dbReference>
<protein>
    <recommendedName>
        <fullName evidence="4">SseB protein N-terminal domain-containing protein</fullName>
    </recommendedName>
</protein>
<dbReference type="Proteomes" id="UP000053244">
    <property type="component" value="Unassembled WGS sequence"/>
</dbReference>
<sequence>MLLIDPEWSDATDDDDTPPAEAVLGEWAEGPDGALGPFRPNPDYRPRFENSPVDPLDAVIRLAMHGDAELDQVLTMLAGSLVEMAFNGDGRPLLALSPDDRLCVLIASSPAHRRQLFAPQWREVTLADLLAALPDDADVLVNPGGPAWVRLAGDFLRTVS</sequence>
<organism evidence="2 3">
    <name type="scientific">Actinoplanes awajinensis subsp. mycoplanecinus</name>
    <dbReference type="NCBI Taxonomy" id="135947"/>
    <lineage>
        <taxon>Bacteria</taxon>
        <taxon>Bacillati</taxon>
        <taxon>Actinomycetota</taxon>
        <taxon>Actinomycetes</taxon>
        <taxon>Micromonosporales</taxon>
        <taxon>Micromonosporaceae</taxon>
        <taxon>Actinoplanes</taxon>
    </lineage>
</organism>
<dbReference type="InterPro" id="IPR047659">
    <property type="entry name" value="T7SS_assoc"/>
</dbReference>
<name>A0A117MN02_9ACTN</name>
<reference evidence="2 3" key="1">
    <citation type="submission" date="2015-10" db="EMBL/GenBank/DDBJ databases">
        <authorList>
            <person name="Gilbert D.G."/>
        </authorList>
    </citation>
    <scope>NUCLEOTIDE SEQUENCE [LARGE SCALE GENOMIC DNA]</scope>
    <source>
        <strain evidence="2 3">NRRL B-16712</strain>
    </source>
</reference>
<keyword evidence="3" id="KW-1185">Reference proteome</keyword>
<dbReference type="NCBIfam" id="NF033532">
    <property type="entry name" value="lone7para_assoc"/>
    <property type="match status" value="1"/>
</dbReference>
<evidence type="ECO:0000256" key="1">
    <source>
        <dbReference type="SAM" id="MobiDB-lite"/>
    </source>
</evidence>
<evidence type="ECO:0000313" key="2">
    <source>
        <dbReference type="EMBL" id="KUL26277.1"/>
    </source>
</evidence>
<feature type="compositionally biased region" description="Acidic residues" evidence="1">
    <location>
        <begin position="7"/>
        <end position="18"/>
    </location>
</feature>
<accession>A0A117MN02</accession>
<proteinExistence type="predicted"/>
<dbReference type="OrthoDB" id="3373807at2"/>